<keyword evidence="4" id="KW-0479">Metal-binding</keyword>
<comment type="cofactor">
    <cofactor evidence="1">
        <name>[4Fe-4S] cluster</name>
        <dbReference type="ChEBI" id="CHEBI:49883"/>
    </cofactor>
</comment>
<evidence type="ECO:0000256" key="1">
    <source>
        <dbReference type="ARBA" id="ARBA00001966"/>
    </source>
</evidence>
<evidence type="ECO:0000256" key="10">
    <source>
        <dbReference type="ARBA" id="ARBA00023014"/>
    </source>
</evidence>
<dbReference type="PANTHER" id="PTHR11472">
    <property type="entry name" value="DNA REPAIR DEAD HELICASE RAD3/XP-D SUBFAMILY MEMBER"/>
    <property type="match status" value="1"/>
</dbReference>
<evidence type="ECO:0000256" key="3">
    <source>
        <dbReference type="ARBA" id="ARBA00008435"/>
    </source>
</evidence>
<dbReference type="GO" id="GO:0046872">
    <property type="term" value="F:metal ion binding"/>
    <property type="evidence" value="ECO:0007669"/>
    <property type="project" value="UniProtKB-KW"/>
</dbReference>
<keyword evidence="8" id="KW-0067">ATP-binding</keyword>
<name>A0ABD2MHV4_9CUCU</name>
<dbReference type="InterPro" id="IPR013020">
    <property type="entry name" value="Rad3/Chl1-like"/>
</dbReference>
<dbReference type="PROSITE" id="PS51193">
    <property type="entry name" value="HELICASE_ATP_BIND_2"/>
    <property type="match status" value="1"/>
</dbReference>
<dbReference type="AlphaFoldDB" id="A0ABD2MHV4"/>
<accession>A0ABD2MHV4</accession>
<comment type="subcellular location">
    <subcellularLocation>
        <location evidence="2">Nucleus</location>
    </subcellularLocation>
</comment>
<reference evidence="14 15" key="1">
    <citation type="journal article" date="2021" name="BMC Biol.">
        <title>Horizontally acquired antibacterial genes associated with adaptive radiation of ladybird beetles.</title>
        <authorList>
            <person name="Li H.S."/>
            <person name="Tang X.F."/>
            <person name="Huang Y.H."/>
            <person name="Xu Z.Y."/>
            <person name="Chen M.L."/>
            <person name="Du X.Y."/>
            <person name="Qiu B.Y."/>
            <person name="Chen P.T."/>
            <person name="Zhang W."/>
            <person name="Slipinski A."/>
            <person name="Escalona H.E."/>
            <person name="Waterhouse R.M."/>
            <person name="Zwick A."/>
            <person name="Pang H."/>
        </authorList>
    </citation>
    <scope>NUCLEOTIDE SEQUENCE [LARGE SCALE GENOMIC DNA]</scope>
    <source>
        <strain evidence="14">SYSU2018</strain>
    </source>
</reference>
<evidence type="ECO:0000313" key="15">
    <source>
        <dbReference type="Proteomes" id="UP001516400"/>
    </source>
</evidence>
<keyword evidence="9" id="KW-0408">Iron</keyword>
<dbReference type="GO" id="GO:0016787">
    <property type="term" value="F:hydrolase activity"/>
    <property type="evidence" value="ECO:0007669"/>
    <property type="project" value="UniProtKB-KW"/>
</dbReference>
<evidence type="ECO:0000256" key="12">
    <source>
        <dbReference type="ARBA" id="ARBA00023242"/>
    </source>
</evidence>
<keyword evidence="6" id="KW-0378">Hydrolase</keyword>
<evidence type="ECO:0000256" key="11">
    <source>
        <dbReference type="ARBA" id="ARBA00023235"/>
    </source>
</evidence>
<evidence type="ECO:0000259" key="13">
    <source>
        <dbReference type="PROSITE" id="PS51193"/>
    </source>
</evidence>
<feature type="domain" description="Helicase ATP-binding" evidence="13">
    <location>
        <begin position="11"/>
        <end position="426"/>
    </location>
</feature>
<dbReference type="SMART" id="SM00488">
    <property type="entry name" value="DEXDc2"/>
    <property type="match status" value="1"/>
</dbReference>
<evidence type="ECO:0000256" key="2">
    <source>
        <dbReference type="ARBA" id="ARBA00004123"/>
    </source>
</evidence>
<comment type="caution">
    <text evidence="14">The sequence shown here is derived from an EMBL/GenBank/DDBJ whole genome shotgun (WGS) entry which is preliminary data.</text>
</comment>
<evidence type="ECO:0000256" key="4">
    <source>
        <dbReference type="ARBA" id="ARBA00022723"/>
    </source>
</evidence>
<dbReference type="GO" id="GO:0004386">
    <property type="term" value="F:helicase activity"/>
    <property type="evidence" value="ECO:0007669"/>
    <property type="project" value="UniProtKB-KW"/>
</dbReference>
<gene>
    <name evidence="14" type="ORF">HHI36_010151</name>
</gene>
<keyword evidence="11" id="KW-0413">Isomerase</keyword>
<dbReference type="InterPro" id="IPR014013">
    <property type="entry name" value="Helic_SF1/SF2_ATP-bd_DinG/Rad3"/>
</dbReference>
<evidence type="ECO:0000256" key="9">
    <source>
        <dbReference type="ARBA" id="ARBA00023004"/>
    </source>
</evidence>
<dbReference type="GO" id="GO:0051536">
    <property type="term" value="F:iron-sulfur cluster binding"/>
    <property type="evidence" value="ECO:0007669"/>
    <property type="project" value="UniProtKB-KW"/>
</dbReference>
<keyword evidence="7" id="KW-0347">Helicase</keyword>
<dbReference type="InterPro" id="IPR014001">
    <property type="entry name" value="Helicase_ATP-bd"/>
</dbReference>
<evidence type="ECO:0000256" key="8">
    <source>
        <dbReference type="ARBA" id="ARBA00022840"/>
    </source>
</evidence>
<dbReference type="InterPro" id="IPR006555">
    <property type="entry name" value="ATP-dep_Helicase_C"/>
</dbReference>
<protein>
    <recommendedName>
        <fullName evidence="13">Helicase ATP-binding domain-containing protein</fullName>
    </recommendedName>
</protein>
<dbReference type="GO" id="GO:0005634">
    <property type="term" value="C:nucleus"/>
    <property type="evidence" value="ECO:0007669"/>
    <property type="project" value="UniProtKB-SubCell"/>
</dbReference>
<dbReference type="Proteomes" id="UP001516400">
    <property type="component" value="Unassembled WGS sequence"/>
</dbReference>
<evidence type="ECO:0000256" key="5">
    <source>
        <dbReference type="ARBA" id="ARBA00022741"/>
    </source>
</evidence>
<dbReference type="NCBIfam" id="TIGR00604">
    <property type="entry name" value="rad3"/>
    <property type="match status" value="1"/>
</dbReference>
<sequence length="823" mass="94127">MANIEEYPLECPERFDFPFPPYNIQKDFMKALYNTINEKKFGIFESPTGTGKSLSIICGAIRWLKDYNDNQRKSLSKLIVQYQSEKEALAKDSADWLTSQSKEIEITRKLTAIQLQQTRLLEYDMKMKKIQESIGIKKLKKFHKNEELKDKNIVDNPDLADIDDEVMVLEEMVEEDAFSDEEDKENDKFEPVKIYICSRTHSQLAQFVGEIVKSPFGTDIRAVSLASRQVYCINSEVIRLKNMALINERCLDMQKGNAKETKKEEDGKISKKLRTKNCKCPYFKSQQIEHLRDLALVDVLDVEDLVAAGKELKACPYYASRKASDDAEIVLIPYNTLLHKATREANGIRLKNNVVIIDEAHNLLESLAQMHNIEVNLEQIETALAQLKGYKQRFSTRFSAANLLMINQLIFVINNLKDTLEIDHFNMFKLVKFSKDVKLAQKIRNYSLKYSNEPIELPKKGVKEFLTSIENRKSTLGGSVKQDEDNMEEKSVKKSAPTNPLMSVLSFLESLTYCYEDGRILMLHNSDKRLCKLQFLLLNPTSHFKSIVEEARSVIVAGGTMKPISEFRDRLFIGSGAKSDRIVEFSCDHIIPPENIVPVVITNSSNGGKIVFNYENRMKMVNIIQEVLLEACRIIPGGIVVFFPSYQFENFAWQQMKNVSFGRLLFREPKDAGSVDAVLEKYDVEIKRTKKALMFSVVGGKLSEGLNFSDDLGRCVIVVGLPYANIKAADLKEKMTYLDMKEGNGAGRIFYENLCMKAVNQCIGRAVRHKNDYASVILLDERYSRNSVKNALPGWIKRSLRVSDFKNGFPLINKFFQDKRNSF</sequence>
<dbReference type="InterPro" id="IPR010614">
    <property type="entry name" value="RAD3-like_helicase_DEAD"/>
</dbReference>
<keyword evidence="5" id="KW-0547">Nucleotide-binding</keyword>
<dbReference type="CDD" id="cd18788">
    <property type="entry name" value="SF2_C_XPD"/>
    <property type="match status" value="1"/>
</dbReference>
<dbReference type="InterPro" id="IPR006554">
    <property type="entry name" value="Helicase-like_DEXD_c2"/>
</dbReference>
<evidence type="ECO:0000313" key="14">
    <source>
        <dbReference type="EMBL" id="KAL3265964.1"/>
    </source>
</evidence>
<dbReference type="SMART" id="SM00491">
    <property type="entry name" value="HELICc2"/>
    <property type="match status" value="1"/>
</dbReference>
<dbReference type="SMART" id="SM00487">
    <property type="entry name" value="DEXDc"/>
    <property type="match status" value="1"/>
</dbReference>
<dbReference type="Gene3D" id="3.40.50.300">
    <property type="entry name" value="P-loop containing nucleotide triphosphate hydrolases"/>
    <property type="match status" value="3"/>
</dbReference>
<dbReference type="Pfam" id="PF06733">
    <property type="entry name" value="DEAD_2"/>
    <property type="match status" value="1"/>
</dbReference>
<dbReference type="InterPro" id="IPR045028">
    <property type="entry name" value="DinG/Rad3-like"/>
</dbReference>
<dbReference type="PANTHER" id="PTHR11472:SF41">
    <property type="entry name" value="ATP-DEPENDENT DNA HELICASE DDX11-RELATED"/>
    <property type="match status" value="1"/>
</dbReference>
<evidence type="ECO:0000256" key="7">
    <source>
        <dbReference type="ARBA" id="ARBA00022806"/>
    </source>
</evidence>
<keyword evidence="10" id="KW-0411">Iron-sulfur</keyword>
<organism evidence="14 15">
    <name type="scientific">Cryptolaemus montrouzieri</name>
    <dbReference type="NCBI Taxonomy" id="559131"/>
    <lineage>
        <taxon>Eukaryota</taxon>
        <taxon>Metazoa</taxon>
        <taxon>Ecdysozoa</taxon>
        <taxon>Arthropoda</taxon>
        <taxon>Hexapoda</taxon>
        <taxon>Insecta</taxon>
        <taxon>Pterygota</taxon>
        <taxon>Neoptera</taxon>
        <taxon>Endopterygota</taxon>
        <taxon>Coleoptera</taxon>
        <taxon>Polyphaga</taxon>
        <taxon>Cucujiformia</taxon>
        <taxon>Coccinelloidea</taxon>
        <taxon>Coccinellidae</taxon>
        <taxon>Scymninae</taxon>
        <taxon>Scymnini</taxon>
        <taxon>Cryptolaemus</taxon>
    </lineage>
</organism>
<dbReference type="EMBL" id="JABFTP020000001">
    <property type="protein sequence ID" value="KAL3265964.1"/>
    <property type="molecule type" value="Genomic_DNA"/>
</dbReference>
<dbReference type="SUPFAM" id="SSF52540">
    <property type="entry name" value="P-loop containing nucleoside triphosphate hydrolases"/>
    <property type="match status" value="2"/>
</dbReference>
<keyword evidence="15" id="KW-1185">Reference proteome</keyword>
<proteinExistence type="inferred from homology"/>
<evidence type="ECO:0000256" key="6">
    <source>
        <dbReference type="ARBA" id="ARBA00022801"/>
    </source>
</evidence>
<dbReference type="GO" id="GO:0005524">
    <property type="term" value="F:ATP binding"/>
    <property type="evidence" value="ECO:0007669"/>
    <property type="project" value="UniProtKB-KW"/>
</dbReference>
<dbReference type="Pfam" id="PF13307">
    <property type="entry name" value="Helicase_C_2"/>
    <property type="match status" value="1"/>
</dbReference>
<keyword evidence="12" id="KW-0539">Nucleus</keyword>
<comment type="similarity">
    <text evidence="3">Belongs to the DEAD box helicase family. DEAH subfamily. DDX11/CHL1 sub-subfamily.</text>
</comment>
<dbReference type="InterPro" id="IPR027417">
    <property type="entry name" value="P-loop_NTPase"/>
</dbReference>